<dbReference type="InterPro" id="IPR023996">
    <property type="entry name" value="TonB-dep_OMP_SusC/RagA"/>
</dbReference>
<evidence type="ECO:0000259" key="5">
    <source>
        <dbReference type="Pfam" id="PF07715"/>
    </source>
</evidence>
<evidence type="ECO:0000256" key="2">
    <source>
        <dbReference type="ARBA" id="ARBA00023136"/>
    </source>
</evidence>
<feature type="chain" id="PRO_5046908882" evidence="4">
    <location>
        <begin position="21"/>
        <end position="989"/>
    </location>
</feature>
<reference evidence="6 7" key="1">
    <citation type="submission" date="2024-04" db="EMBL/GenBank/DDBJ databases">
        <title>Albibacterium profundi sp. nov., isolated from sediment of the Challenger Deep of Mariana Trench.</title>
        <authorList>
            <person name="Wang Y."/>
        </authorList>
    </citation>
    <scope>NUCLEOTIDE SEQUENCE [LARGE SCALE GENOMIC DNA]</scope>
    <source>
        <strain evidence="6 7">RHL897</strain>
    </source>
</reference>
<accession>A0ABV5CGX4</accession>
<keyword evidence="4" id="KW-0732">Signal</keyword>
<evidence type="ECO:0000313" key="6">
    <source>
        <dbReference type="EMBL" id="MFB5946829.1"/>
    </source>
</evidence>
<evidence type="ECO:0000256" key="4">
    <source>
        <dbReference type="SAM" id="SignalP"/>
    </source>
</evidence>
<dbReference type="SUPFAM" id="SSF56935">
    <property type="entry name" value="Porins"/>
    <property type="match status" value="1"/>
</dbReference>
<evidence type="ECO:0000313" key="7">
    <source>
        <dbReference type="Proteomes" id="UP001580928"/>
    </source>
</evidence>
<feature type="domain" description="TonB-dependent receptor plug" evidence="5">
    <location>
        <begin position="70"/>
        <end position="190"/>
    </location>
</feature>
<keyword evidence="7" id="KW-1185">Reference proteome</keyword>
<dbReference type="RefSeq" id="WP_375558358.1">
    <property type="nucleotide sequence ID" value="NZ_JBBVGT010000003.1"/>
</dbReference>
<dbReference type="InterPro" id="IPR037066">
    <property type="entry name" value="Plug_dom_sf"/>
</dbReference>
<gene>
    <name evidence="6" type="ORF">WKR92_13425</name>
</gene>
<comment type="caution">
    <text evidence="6">The sequence shown here is derived from an EMBL/GenBank/DDBJ whole genome shotgun (WGS) entry which is preliminary data.</text>
</comment>
<comment type="subcellular location">
    <subcellularLocation>
        <location evidence="1">Cell outer membrane</location>
    </subcellularLocation>
</comment>
<dbReference type="InterPro" id="IPR012910">
    <property type="entry name" value="Plug_dom"/>
</dbReference>
<dbReference type="Pfam" id="PF07715">
    <property type="entry name" value="Plug"/>
    <property type="match status" value="1"/>
</dbReference>
<proteinExistence type="predicted"/>
<dbReference type="Gene3D" id="2.170.130.10">
    <property type="entry name" value="TonB-dependent receptor, plug domain"/>
    <property type="match status" value="1"/>
</dbReference>
<evidence type="ECO:0000256" key="3">
    <source>
        <dbReference type="ARBA" id="ARBA00023237"/>
    </source>
</evidence>
<evidence type="ECO:0000256" key="1">
    <source>
        <dbReference type="ARBA" id="ARBA00004442"/>
    </source>
</evidence>
<organism evidence="6 7">
    <name type="scientific">Albibacterium profundi</name>
    <dbReference type="NCBI Taxonomy" id="3134906"/>
    <lineage>
        <taxon>Bacteria</taxon>
        <taxon>Pseudomonadati</taxon>
        <taxon>Bacteroidota</taxon>
        <taxon>Sphingobacteriia</taxon>
        <taxon>Sphingobacteriales</taxon>
        <taxon>Sphingobacteriaceae</taxon>
        <taxon>Albibacterium</taxon>
    </lineage>
</organism>
<feature type="signal peptide" evidence="4">
    <location>
        <begin position="1"/>
        <end position="20"/>
    </location>
</feature>
<dbReference type="Proteomes" id="UP001580928">
    <property type="component" value="Unassembled WGS sequence"/>
</dbReference>
<dbReference type="InterPro" id="IPR036942">
    <property type="entry name" value="Beta-barrel_TonB_sf"/>
</dbReference>
<dbReference type="EMBL" id="JBBVGT010000003">
    <property type="protein sequence ID" value="MFB5946829.1"/>
    <property type="molecule type" value="Genomic_DNA"/>
</dbReference>
<keyword evidence="3" id="KW-0998">Cell outer membrane</keyword>
<name>A0ABV5CGX4_9SPHI</name>
<keyword evidence="2" id="KW-0472">Membrane</keyword>
<sequence length="989" mass="112400">MRILLVTVSLLLALCSNGFALMPAMVIQQDTTLQDTSARDTSLQANEFDIGRDSIFTDVPLEGVLNPRALSIFPAVSLQQYIKGNAPGVHVHESSGEPGVVQSMFIRGLSVPVLSHRDLYDAQPLVVVDGIPLISNDHPFAFDIQQYRFDRIGPATNLLASVDMNNIESVRVLRDLASAAKYGPKAANGVIEITTKQPEKKSKKISFNSYFGMVQRPTVTTINGSYENDFRRQFYNKYTTNGRYNDDDVYPIYLSDSLNSSYYGPSDWSDSYYQNNLIHGISADISGGSERANFRFSVGNMSNKGIADNTGLNRYSAMFAINMKPLKWLMFSAMVNGNRLERHRNKNLRDRFAQMNYLPDLSSPLAPNDEVYSGYLDKFENSFDDNFTNLIQGNAKLVVDLDRLSFTTRLAVDYNEGYRDLFYPRPLLEENSYASNYYGFNQRLIFDNTLTYDWDIDDRNRLYLEGSAILEWDAHKYNYAYAYKGVNDFIKLNLLESDPYNPNYLIPTAFPRELVYKFLDRTKRNLVSFYGRASYNFDSKYTVSFLLRSDGSSNAQPTERWFISPTLALGWNVKNDLMAGNTVWSNLNLRLNAGRLGKLNSFDNYSQGPQYTAELSYTGNKINPGYNGLAVLTRPYDFGWVGYGIPWAYTDQVNVGVDASWINDRYRMSVDAYYKEDKNQMLGIPSFAEFGYTQSYHPGMDVRNMGVELMLGADVLAHNDKTVGWTTSLLMNYNQNQLTALPNGLDEIVIGDRLLRVGEAVDRFWLYTNNGIYESDAEIPEQDGTRLSYNGNEMHAGDPKWADLNNDNQINDADKTLMGNIFPKVTGGFNNAFTYQDWSLGVDFYFNLGRNIVNQEMSNRFNFINREGNIEMSSVKEITYWEERGDYSQYPLYNPWSSVIPYRAEQDLFLENGSFLKLRTVSLGYDLSSILKSRRSSINRIYVYGSAHNLLTISSYSGRDPELVNFTGYDTGYGMAIPTTYTIGVKVDL</sequence>
<dbReference type="NCBIfam" id="TIGR04056">
    <property type="entry name" value="OMP_RagA_SusC"/>
    <property type="match status" value="1"/>
</dbReference>
<protein>
    <submittedName>
        <fullName evidence="6">SusC/RagA family TonB-linked outer membrane protein</fullName>
    </submittedName>
</protein>
<dbReference type="Gene3D" id="2.40.170.20">
    <property type="entry name" value="TonB-dependent receptor, beta-barrel domain"/>
    <property type="match status" value="1"/>
</dbReference>